<accession>A0A9Q3DWK0</accession>
<evidence type="ECO:0000313" key="2">
    <source>
        <dbReference type="EMBL" id="MBW0507981.1"/>
    </source>
</evidence>
<comment type="caution">
    <text evidence="2">The sequence shown here is derived from an EMBL/GenBank/DDBJ whole genome shotgun (WGS) entry which is preliminary data.</text>
</comment>
<name>A0A9Q3DWK0_9BASI</name>
<feature type="compositionally biased region" description="Polar residues" evidence="1">
    <location>
        <begin position="105"/>
        <end position="116"/>
    </location>
</feature>
<dbReference type="AlphaFoldDB" id="A0A9Q3DWK0"/>
<sequence>MEFIVLQTQGQKAKELVEEPKYFIHTPEEGIVNESSSGDRRPSGVYQIQTPSRSVQRKAQRTSEKAERSQEPSRKGKTQSQLEQTLPTRVQDPKIGAFSRGQCPQYDQNSYVIHSQ</sequence>
<proteinExistence type="predicted"/>
<organism evidence="2 3">
    <name type="scientific">Austropuccinia psidii MF-1</name>
    <dbReference type="NCBI Taxonomy" id="1389203"/>
    <lineage>
        <taxon>Eukaryota</taxon>
        <taxon>Fungi</taxon>
        <taxon>Dikarya</taxon>
        <taxon>Basidiomycota</taxon>
        <taxon>Pucciniomycotina</taxon>
        <taxon>Pucciniomycetes</taxon>
        <taxon>Pucciniales</taxon>
        <taxon>Sphaerophragmiaceae</taxon>
        <taxon>Austropuccinia</taxon>
    </lineage>
</organism>
<keyword evidence="3" id="KW-1185">Reference proteome</keyword>
<evidence type="ECO:0000256" key="1">
    <source>
        <dbReference type="SAM" id="MobiDB-lite"/>
    </source>
</evidence>
<evidence type="ECO:0000313" key="3">
    <source>
        <dbReference type="Proteomes" id="UP000765509"/>
    </source>
</evidence>
<feature type="region of interest" description="Disordered" evidence="1">
    <location>
        <begin position="27"/>
        <end position="116"/>
    </location>
</feature>
<protein>
    <submittedName>
        <fullName evidence="2">Uncharacterized protein</fullName>
    </submittedName>
</protein>
<dbReference type="EMBL" id="AVOT02020036">
    <property type="protein sequence ID" value="MBW0507981.1"/>
    <property type="molecule type" value="Genomic_DNA"/>
</dbReference>
<reference evidence="2" key="1">
    <citation type="submission" date="2021-03" db="EMBL/GenBank/DDBJ databases">
        <title>Draft genome sequence of rust myrtle Austropuccinia psidii MF-1, a brazilian biotype.</title>
        <authorList>
            <person name="Quecine M.C."/>
            <person name="Pachon D.M.R."/>
            <person name="Bonatelli M.L."/>
            <person name="Correr F.H."/>
            <person name="Franceschini L.M."/>
            <person name="Leite T.F."/>
            <person name="Margarido G.R.A."/>
            <person name="Almeida C.A."/>
            <person name="Ferrarezi J.A."/>
            <person name="Labate C.A."/>
        </authorList>
    </citation>
    <scope>NUCLEOTIDE SEQUENCE</scope>
    <source>
        <strain evidence="2">MF-1</strain>
    </source>
</reference>
<dbReference type="Proteomes" id="UP000765509">
    <property type="component" value="Unassembled WGS sequence"/>
</dbReference>
<feature type="compositionally biased region" description="Basic and acidic residues" evidence="1">
    <location>
        <begin position="61"/>
        <end position="74"/>
    </location>
</feature>
<feature type="compositionally biased region" description="Polar residues" evidence="1">
    <location>
        <begin position="78"/>
        <end position="88"/>
    </location>
</feature>
<gene>
    <name evidence="2" type="ORF">O181_047696</name>
</gene>